<evidence type="ECO:0000256" key="1">
    <source>
        <dbReference type="SAM" id="Coils"/>
    </source>
</evidence>
<dbReference type="OrthoDB" id="5738830at2"/>
<evidence type="ECO:0000256" key="2">
    <source>
        <dbReference type="SAM" id="SignalP"/>
    </source>
</evidence>
<dbReference type="STRING" id="658219.SAMN05216212_1480"/>
<protein>
    <recommendedName>
        <fullName evidence="3">DUF4168 domain-containing protein</fullName>
    </recommendedName>
</protein>
<feature type="coiled-coil region" evidence="1">
    <location>
        <begin position="59"/>
        <end position="86"/>
    </location>
</feature>
<feature type="domain" description="DUF4168" evidence="3">
    <location>
        <begin position="37"/>
        <end position="111"/>
    </location>
</feature>
<dbReference type="AlphaFoldDB" id="A0A1G8YHV3"/>
<reference evidence="5" key="1">
    <citation type="submission" date="2016-10" db="EMBL/GenBank/DDBJ databases">
        <authorList>
            <person name="Varghese N."/>
            <person name="Submissions S."/>
        </authorList>
    </citation>
    <scope>NUCLEOTIDE SEQUENCE [LARGE SCALE GENOMIC DNA]</scope>
    <source>
        <strain evidence="5">CGMCC 1.10658</strain>
    </source>
</reference>
<organism evidence="4 5">
    <name type="scientific">Microbulbifer yueqingensis</name>
    <dbReference type="NCBI Taxonomy" id="658219"/>
    <lineage>
        <taxon>Bacteria</taxon>
        <taxon>Pseudomonadati</taxon>
        <taxon>Pseudomonadota</taxon>
        <taxon>Gammaproteobacteria</taxon>
        <taxon>Cellvibrionales</taxon>
        <taxon>Microbulbiferaceae</taxon>
        <taxon>Microbulbifer</taxon>
    </lineage>
</organism>
<dbReference type="Proteomes" id="UP000199305">
    <property type="component" value="Unassembled WGS sequence"/>
</dbReference>
<keyword evidence="2" id="KW-0732">Signal</keyword>
<proteinExistence type="predicted"/>
<sequence>MKIPAICIAMLSLLLALPLAHAQGNQASAQAVSYTEPQLKSFAEAYRAIVILSREYAPKLKAAENIEQAEAINKEAQGKMVAAINQAGLTKEQYQQIAGSLKDNPQLVEKINGMLQQHGEGQ</sequence>
<accession>A0A1G8YHV3</accession>
<evidence type="ECO:0000313" key="4">
    <source>
        <dbReference type="EMBL" id="SDK01680.1"/>
    </source>
</evidence>
<feature type="chain" id="PRO_5011667059" description="DUF4168 domain-containing protein" evidence="2">
    <location>
        <begin position="23"/>
        <end position="122"/>
    </location>
</feature>
<feature type="signal peptide" evidence="2">
    <location>
        <begin position="1"/>
        <end position="22"/>
    </location>
</feature>
<evidence type="ECO:0000313" key="5">
    <source>
        <dbReference type="Proteomes" id="UP000199305"/>
    </source>
</evidence>
<dbReference type="EMBL" id="FNFH01000002">
    <property type="protein sequence ID" value="SDK01680.1"/>
    <property type="molecule type" value="Genomic_DNA"/>
</dbReference>
<dbReference type="InterPro" id="IPR025433">
    <property type="entry name" value="DUF4168"/>
</dbReference>
<dbReference type="RefSeq" id="WP_091510826.1">
    <property type="nucleotide sequence ID" value="NZ_FNFH01000002.1"/>
</dbReference>
<keyword evidence="1" id="KW-0175">Coiled coil</keyword>
<keyword evidence="5" id="KW-1185">Reference proteome</keyword>
<name>A0A1G8YHV3_9GAMM</name>
<gene>
    <name evidence="4" type="ORF">SAMN05216212_1480</name>
</gene>
<evidence type="ECO:0000259" key="3">
    <source>
        <dbReference type="Pfam" id="PF13767"/>
    </source>
</evidence>
<dbReference type="Pfam" id="PF13767">
    <property type="entry name" value="DUF4168"/>
    <property type="match status" value="1"/>
</dbReference>